<dbReference type="Proteomes" id="UP000504606">
    <property type="component" value="Unplaced"/>
</dbReference>
<feature type="domain" description="F-box" evidence="1">
    <location>
        <begin position="5"/>
        <end position="51"/>
    </location>
</feature>
<dbReference type="SUPFAM" id="SSF81383">
    <property type="entry name" value="F-box domain"/>
    <property type="match status" value="1"/>
</dbReference>
<dbReference type="Pfam" id="PF12937">
    <property type="entry name" value="F-box-like"/>
    <property type="match status" value="1"/>
</dbReference>
<dbReference type="GeneID" id="113210160"/>
<proteinExistence type="predicted"/>
<name>A0A6J1SSE8_FRAOC</name>
<organism evidence="2 3">
    <name type="scientific">Frankliniella occidentalis</name>
    <name type="common">Western flower thrips</name>
    <name type="synonym">Euthrips occidentalis</name>
    <dbReference type="NCBI Taxonomy" id="133901"/>
    <lineage>
        <taxon>Eukaryota</taxon>
        <taxon>Metazoa</taxon>
        <taxon>Ecdysozoa</taxon>
        <taxon>Arthropoda</taxon>
        <taxon>Hexapoda</taxon>
        <taxon>Insecta</taxon>
        <taxon>Pterygota</taxon>
        <taxon>Neoptera</taxon>
        <taxon>Paraneoptera</taxon>
        <taxon>Thysanoptera</taxon>
        <taxon>Terebrantia</taxon>
        <taxon>Thripoidea</taxon>
        <taxon>Thripidae</taxon>
        <taxon>Frankliniella</taxon>
    </lineage>
</organism>
<evidence type="ECO:0000259" key="1">
    <source>
        <dbReference type="PROSITE" id="PS50181"/>
    </source>
</evidence>
<dbReference type="Gene3D" id="1.20.1280.50">
    <property type="match status" value="1"/>
</dbReference>
<evidence type="ECO:0000313" key="3">
    <source>
        <dbReference type="RefSeq" id="XP_026283802.1"/>
    </source>
</evidence>
<keyword evidence="2" id="KW-1185">Reference proteome</keyword>
<dbReference type="InterPro" id="IPR032675">
    <property type="entry name" value="LRR_dom_sf"/>
</dbReference>
<dbReference type="SUPFAM" id="SSF52047">
    <property type="entry name" value="RNI-like"/>
    <property type="match status" value="1"/>
</dbReference>
<accession>A0A6J1SSE8</accession>
<dbReference type="InterPro" id="IPR036047">
    <property type="entry name" value="F-box-like_dom_sf"/>
</dbReference>
<dbReference type="SMART" id="SM00256">
    <property type="entry name" value="FBOX"/>
    <property type="match status" value="1"/>
</dbReference>
<dbReference type="RefSeq" id="XP_026283802.1">
    <property type="nucleotide sequence ID" value="XM_026428017.2"/>
</dbReference>
<protein>
    <submittedName>
        <fullName evidence="3">Uncharacterized protein LOC113210160</fullName>
    </submittedName>
</protein>
<sequence>MSTKQLTLQQLPDDVLVLMMQHLAVDDLFACRLVCRRLRDLALHPEIWSHRRLDEDKPCVCAVLGLAPCLDRAVYSKKVHTRAFTMTRCAVRHLTLRVRQGTECARACIALLRQEVLGRLKSVQLHVSYSLEDVAPVAPLEDADALLGTLVACRGLESLDLTDSLPEQYVMRPVLHGPSRSSLKYFRCYLSEETATFVNTVLAGHAATLQEVDFGCQYFEEEGTFQPFVGLSVLRRLTCTVFTGMQALASCKMLTAVSLSLFEDYTPESVVQGAVEFLRLLAGQLRTVSLEFQYADGDNEHFDRLLRALACSGESLVEQLTILTIPIGAPLLRALPRLPALRVLSVLKSPLVDPEDDDCVGDILAGITPATAPSLRRLELSTSDLQGCLHEWLHRDAVGRVLAANPSLHVHVWGTRGCRGGGPCEACALGCHREAIRDFKKGRRVGLFSHGPGECTHPEDHITGDKWTWIHFYCNSD</sequence>
<evidence type="ECO:0000313" key="2">
    <source>
        <dbReference type="Proteomes" id="UP000504606"/>
    </source>
</evidence>
<reference evidence="3" key="1">
    <citation type="submission" date="2025-08" db="UniProtKB">
        <authorList>
            <consortium name="RefSeq"/>
        </authorList>
    </citation>
    <scope>IDENTIFICATION</scope>
    <source>
        <tissue evidence="3">Whole organism</tissue>
    </source>
</reference>
<dbReference type="AlphaFoldDB" id="A0A6J1SSE8"/>
<gene>
    <name evidence="3" type="primary">LOC113210160</name>
</gene>
<dbReference type="Gene3D" id="3.80.10.10">
    <property type="entry name" value="Ribonuclease Inhibitor"/>
    <property type="match status" value="1"/>
</dbReference>
<dbReference type="KEGG" id="foc:113210160"/>
<dbReference type="PROSITE" id="PS50181">
    <property type="entry name" value="FBOX"/>
    <property type="match status" value="1"/>
</dbReference>
<dbReference type="InterPro" id="IPR001810">
    <property type="entry name" value="F-box_dom"/>
</dbReference>